<gene>
    <name evidence="2" type="ORF">HMPREF9498_02423</name>
</gene>
<proteinExistence type="predicted"/>
<evidence type="ECO:0000256" key="1">
    <source>
        <dbReference type="SAM" id="Phobius"/>
    </source>
</evidence>
<sequence>MLLVIAFAFILLKIAGFVQLTWNEVILCELILLMCSILELILIYKKINNRFK</sequence>
<dbReference type="HOGENOM" id="CLU_3079531_0_0_9"/>
<dbReference type="EMBL" id="AEBR01000085">
    <property type="protein sequence ID" value="EFM81991.1"/>
    <property type="molecule type" value="Genomic_DNA"/>
</dbReference>
<keyword evidence="1" id="KW-0472">Membrane</keyword>
<protein>
    <submittedName>
        <fullName evidence="2">Uncharacterized protein</fullName>
    </submittedName>
</protein>
<evidence type="ECO:0000313" key="3">
    <source>
        <dbReference type="Proteomes" id="UP000004846"/>
    </source>
</evidence>
<dbReference type="Proteomes" id="UP000004846">
    <property type="component" value="Unassembled WGS sequence"/>
</dbReference>
<name>A0A125W3X7_ENTFL</name>
<organism evidence="2 3">
    <name type="scientific">Enterococcus faecalis TX4248</name>
    <dbReference type="NCBI Taxonomy" id="749495"/>
    <lineage>
        <taxon>Bacteria</taxon>
        <taxon>Bacillati</taxon>
        <taxon>Bacillota</taxon>
        <taxon>Bacilli</taxon>
        <taxon>Lactobacillales</taxon>
        <taxon>Enterococcaceae</taxon>
        <taxon>Enterococcus</taxon>
    </lineage>
</organism>
<keyword evidence="1" id="KW-0812">Transmembrane</keyword>
<feature type="transmembrane region" description="Helical" evidence="1">
    <location>
        <begin position="26"/>
        <end position="44"/>
    </location>
</feature>
<reference evidence="3" key="1">
    <citation type="submission" date="2010-07" db="EMBL/GenBank/DDBJ databases">
        <authorList>
            <person name="Weinstock G."/>
            <person name="Sodergren E."/>
            <person name="Clifton S."/>
            <person name="Fulton L."/>
            <person name="Fulton B."/>
            <person name="Courtney L."/>
            <person name="Fronick C."/>
            <person name="Harrison M."/>
            <person name="Strong C."/>
            <person name="Farmer C."/>
            <person name="Delahaunty K."/>
            <person name="Markovic C."/>
            <person name="Hall O."/>
            <person name="Minx P."/>
            <person name="Tomlinson C."/>
            <person name="Mitreva M."/>
            <person name="Hou S."/>
            <person name="Chen J."/>
            <person name="Wollam A."/>
            <person name="Pepin K.H."/>
            <person name="Johnson M."/>
            <person name="Bhonagiri V."/>
            <person name="Zhang X."/>
            <person name="Suruliraj S."/>
            <person name="Warren W."/>
            <person name="Chinwalla A."/>
            <person name="Mardis E.R."/>
            <person name="Wilson R.K."/>
        </authorList>
    </citation>
    <scope>NUCLEOTIDE SEQUENCE [LARGE SCALE GENOMIC DNA]</scope>
    <source>
        <strain evidence="3">TX4248</strain>
    </source>
</reference>
<keyword evidence="1" id="KW-1133">Transmembrane helix</keyword>
<dbReference type="AlphaFoldDB" id="A0A125W3X7"/>
<comment type="caution">
    <text evidence="2">The sequence shown here is derived from an EMBL/GenBank/DDBJ whole genome shotgun (WGS) entry which is preliminary data.</text>
</comment>
<evidence type="ECO:0000313" key="2">
    <source>
        <dbReference type="EMBL" id="EFM81991.1"/>
    </source>
</evidence>
<accession>A0A125W3X7</accession>